<dbReference type="InterPro" id="IPR003386">
    <property type="entry name" value="LACT/PDAT_acylTrfase"/>
</dbReference>
<evidence type="ECO:0000256" key="2">
    <source>
        <dbReference type="RuleBase" id="RU000487"/>
    </source>
</evidence>
<dbReference type="InterPro" id="IPR029058">
    <property type="entry name" value="AB_hydrolase_fold"/>
</dbReference>
<dbReference type="Pfam" id="PF02450">
    <property type="entry name" value="LCAT"/>
    <property type="match status" value="1"/>
</dbReference>
<name>A0ABR1G6D7_AURAN</name>
<dbReference type="Gene3D" id="3.30.420.40">
    <property type="match status" value="2"/>
</dbReference>
<sequence length="1104" mass="120723">MRRFLALLCSVASAAPGGRPDADRLPPIFLIPSLCGSRLRAWSTVDCPSSPGVSITPGTDVWVAPALIAAVPGCWCECLRLWGPNATDMPNCTVRAGEGVAAIYDLADGFLGRFAHSMSGVIDALVARGYDPTSLHAVPYDFRVAPETLETRDGYFSRLKASVEVEVARTGLRAVLYGHSMGTRVAAYFFAWLGRRVGSERKRREWIDAHVGMYVANGAPLLGAPEIVSSMVVGQTMGLPMKRARLREVLIAGGIASLAPSVAKRGGAAPRHATPELPTFRLGGDAFGPEACCGPSSLAAGFERAAAFDDLLGDAAAMVRRLSADPFVGDAFAVAVARPPVDVVVAAYGVGLQTELSASFRRVAARNATPPLGAGALEAAGVETYDGLPLRRTTALWEAAETVYERGRAHRELVDGAGRVRATGPREAKSGDHTVPYASLSAAHAWLGGRVDVHSVPLRNFFEDDEVMSGTYDADNRAAVFDETPVNHTLLEPRFTTFDSRSSGRRTAVWEMDAVAHRDSSNHNVFLSHFLRELDVFAATAARTRRASEAPSRVHVEDWRPDGDAACYWSYARRRCANPGACEYRYAKGDLHLTQSCRLVATRGAPAPAPRTDAECHWDYARATCAWPTVCAYAYAFGDVRLDDSCRVRAGVDYGAVHAAAADGAPLGVLLAAAAFAVVAPFAVVAAAELRRRARSRKLRRRRATPGCPAGGMANLGDYHCVVCDNGTGFVKVGYASENFPRSIFPSMVGRPILRAEEAISDDVTLKEVMCGDEAAAVRMSLDCTYPVENGIVKDWDDMELLWNYTFYEKLGIDPKDYKIMLTEPPMNPLANRRKLVTAMFELYGYSYCNVSIQAMLTLYAQGLLTGCVVDTGDGVTHVVPVYDGFVPQNLIRRLDVAGRHVTRYLIKLLLLRGYAFNRTADFETVRQIKEKFCYVAHDIAVERRLAQETTVLEATHTLPDGRVIKIGRERFEAPEALFDPSLIDVESKGMGHMVFDMIQSADIDTRSEYYKHIVLSGGSSMYPGLPSRLERDITNRYLAEVLNGNEDRLKKFKMRIEDPPRRKHLVFLGGSVLADIMRERAEFWMTKAEYDENGIDRTLAKCR</sequence>
<protein>
    <submittedName>
        <fullName evidence="4">O-acyltransferase</fullName>
    </submittedName>
</protein>
<comment type="similarity">
    <text evidence="2">Belongs to the actin family.</text>
</comment>
<evidence type="ECO:0000256" key="3">
    <source>
        <dbReference type="SAM" id="SignalP"/>
    </source>
</evidence>
<evidence type="ECO:0000256" key="1">
    <source>
        <dbReference type="ARBA" id="ARBA00049360"/>
    </source>
</evidence>
<reference evidence="4 5" key="1">
    <citation type="submission" date="2024-03" db="EMBL/GenBank/DDBJ databases">
        <title>Aureococcus anophagefferens CCMP1851 and Kratosvirus quantuckense: Draft genome of a second virus-susceptible host strain in the model system.</title>
        <authorList>
            <person name="Chase E."/>
            <person name="Truchon A.R."/>
            <person name="Schepens W."/>
            <person name="Wilhelm S.W."/>
        </authorList>
    </citation>
    <scope>NUCLEOTIDE SEQUENCE [LARGE SCALE GENOMIC DNA]</scope>
    <source>
        <strain evidence="4 5">CCMP1851</strain>
    </source>
</reference>
<gene>
    <name evidence="4" type="primary">ACTR2</name>
    <name evidence="4" type="ORF">SO694_00162053</name>
</gene>
<dbReference type="SMART" id="SM00268">
    <property type="entry name" value="ACTIN"/>
    <property type="match status" value="1"/>
</dbReference>
<dbReference type="InterPro" id="IPR004000">
    <property type="entry name" value="Actin"/>
</dbReference>
<dbReference type="PROSITE" id="PS01132">
    <property type="entry name" value="ACTINS_ACT_LIKE"/>
    <property type="match status" value="1"/>
</dbReference>
<dbReference type="PANTHER" id="PTHR11937">
    <property type="entry name" value="ACTIN"/>
    <property type="match status" value="1"/>
</dbReference>
<organism evidence="4 5">
    <name type="scientific">Aureococcus anophagefferens</name>
    <name type="common">Harmful bloom alga</name>
    <dbReference type="NCBI Taxonomy" id="44056"/>
    <lineage>
        <taxon>Eukaryota</taxon>
        <taxon>Sar</taxon>
        <taxon>Stramenopiles</taxon>
        <taxon>Ochrophyta</taxon>
        <taxon>Pelagophyceae</taxon>
        <taxon>Pelagomonadales</taxon>
        <taxon>Pelagomonadaceae</taxon>
        <taxon>Aureococcus</taxon>
    </lineage>
</organism>
<proteinExistence type="inferred from homology"/>
<dbReference type="Gene3D" id="3.40.50.1820">
    <property type="entry name" value="alpha/beta hydrolase"/>
    <property type="match status" value="1"/>
</dbReference>
<dbReference type="PRINTS" id="PR00190">
    <property type="entry name" value="ACTIN"/>
</dbReference>
<feature type="chain" id="PRO_5046616478" evidence="3">
    <location>
        <begin position="21"/>
        <end position="1104"/>
    </location>
</feature>
<feature type="signal peptide" evidence="3">
    <location>
        <begin position="1"/>
        <end position="20"/>
    </location>
</feature>
<accession>A0ABR1G6D7</accession>
<dbReference type="Pfam" id="PF00022">
    <property type="entry name" value="Actin"/>
    <property type="match status" value="1"/>
</dbReference>
<dbReference type="InterPro" id="IPR020902">
    <property type="entry name" value="Actin/actin-like_CS"/>
</dbReference>
<comment type="catalytic activity">
    <reaction evidence="1">
        <text>ATP + H2O = ADP + phosphate + H(+)</text>
        <dbReference type="Rhea" id="RHEA:13065"/>
        <dbReference type="ChEBI" id="CHEBI:15377"/>
        <dbReference type="ChEBI" id="CHEBI:15378"/>
        <dbReference type="ChEBI" id="CHEBI:30616"/>
        <dbReference type="ChEBI" id="CHEBI:43474"/>
        <dbReference type="ChEBI" id="CHEBI:456216"/>
    </reaction>
</comment>
<comment type="caution">
    <text evidence="4">The sequence shown here is derived from an EMBL/GenBank/DDBJ whole genome shotgun (WGS) entry which is preliminary data.</text>
</comment>
<dbReference type="Proteomes" id="UP001363151">
    <property type="component" value="Unassembled WGS sequence"/>
</dbReference>
<keyword evidence="3" id="KW-0732">Signal</keyword>
<keyword evidence="5" id="KW-1185">Reference proteome</keyword>
<evidence type="ECO:0000313" key="5">
    <source>
        <dbReference type="Proteomes" id="UP001363151"/>
    </source>
</evidence>
<dbReference type="SUPFAM" id="SSF53067">
    <property type="entry name" value="Actin-like ATPase domain"/>
    <property type="match status" value="2"/>
</dbReference>
<dbReference type="CDD" id="cd10220">
    <property type="entry name" value="ASKHA_NBD_Arp2"/>
    <property type="match status" value="1"/>
</dbReference>
<evidence type="ECO:0000313" key="4">
    <source>
        <dbReference type="EMBL" id="KAK7248518.1"/>
    </source>
</evidence>
<dbReference type="InterPro" id="IPR043129">
    <property type="entry name" value="ATPase_NBD"/>
</dbReference>
<dbReference type="SUPFAM" id="SSF53474">
    <property type="entry name" value="alpha/beta-Hydrolases"/>
    <property type="match status" value="1"/>
</dbReference>
<dbReference type="Gene3D" id="3.90.640.10">
    <property type="entry name" value="Actin, Chain A, domain 4"/>
    <property type="match status" value="1"/>
</dbReference>
<dbReference type="EMBL" id="JBBJCI010000094">
    <property type="protein sequence ID" value="KAK7248518.1"/>
    <property type="molecule type" value="Genomic_DNA"/>
</dbReference>